<dbReference type="SMART" id="SM00842">
    <property type="entry name" value="FtsA"/>
    <property type="match status" value="1"/>
</dbReference>
<organism evidence="2 3">
    <name type="scientific">Candidatus Berkelbacteria bacterium CG10_big_fil_rev_8_21_14_0_10_41_12</name>
    <dbReference type="NCBI Taxonomy" id="1974513"/>
    <lineage>
        <taxon>Bacteria</taxon>
        <taxon>Candidatus Berkelbacteria</taxon>
    </lineage>
</organism>
<dbReference type="Pfam" id="PF14450">
    <property type="entry name" value="FtsA"/>
    <property type="match status" value="1"/>
</dbReference>
<protein>
    <recommendedName>
        <fullName evidence="1">SHS2 domain-containing protein</fullName>
    </recommendedName>
</protein>
<dbReference type="PANTHER" id="PTHR32432">
    <property type="entry name" value="CELL DIVISION PROTEIN FTSA-RELATED"/>
    <property type="match status" value="1"/>
</dbReference>
<gene>
    <name evidence="2" type="ORF">COT77_02290</name>
</gene>
<dbReference type="EMBL" id="PEZV01000025">
    <property type="protein sequence ID" value="PIT97270.1"/>
    <property type="molecule type" value="Genomic_DNA"/>
</dbReference>
<dbReference type="InterPro" id="IPR050696">
    <property type="entry name" value="FtsA/MreB"/>
</dbReference>
<feature type="domain" description="SHS2" evidence="1">
    <location>
        <begin position="17"/>
        <end position="219"/>
    </location>
</feature>
<dbReference type="InterPro" id="IPR003494">
    <property type="entry name" value="SHS2_FtsA"/>
</dbReference>
<dbReference type="Proteomes" id="UP000228596">
    <property type="component" value="Unassembled WGS sequence"/>
</dbReference>
<dbReference type="AlphaFoldDB" id="A0A2M6WWV3"/>
<evidence type="ECO:0000259" key="1">
    <source>
        <dbReference type="SMART" id="SM00842"/>
    </source>
</evidence>
<dbReference type="InterPro" id="IPR043129">
    <property type="entry name" value="ATPase_NBD"/>
</dbReference>
<evidence type="ECO:0000313" key="3">
    <source>
        <dbReference type="Proteomes" id="UP000228596"/>
    </source>
</evidence>
<dbReference type="SUPFAM" id="SSF53067">
    <property type="entry name" value="Actin-like ATPase domain"/>
    <property type="match status" value="2"/>
</dbReference>
<evidence type="ECO:0000313" key="2">
    <source>
        <dbReference type="EMBL" id="PIT97270.1"/>
    </source>
</evidence>
<dbReference type="GO" id="GO:0051301">
    <property type="term" value="P:cell division"/>
    <property type="evidence" value="ECO:0007669"/>
    <property type="project" value="InterPro"/>
</dbReference>
<sequence>MGILDFLKVKNDYDNYAISLDIGTEFVKALIFKVEDKKAKILGVGRQRQRLADIQGGVVSDIYGVISNCETALDQAATQSKILPDQVVIGIAGELVKGMTTTVRYVRPDGNARITVEELKEIVAKVQKKAFEQTRKILAWETGHREIDVRLVNAAVEDVKIDGYRVTNPLGFQGKEIEIGVFNVFAPVVHLGALQTIAESLDLDLLSIVAEPFAVARSIDRSTDFSAIFIDVGGGTTDIAVVSKGGLAGTKMFAIGGRTFTKRIAGVLNEPFLEAEQDKLNYSQSKLSGEKKELIQRAVESDTEVWFSGVELTLSEFKNIELLPSRVYLCGGGSNLLEIKKIMENAKWNKKLPFAKRPIIGFLEPKNLAAVEDGTKELKDASDVTPMALANLAIDLVGEEKVVDGMLNKMITTIKN</sequence>
<name>A0A2M6WWV3_9BACT</name>
<proteinExistence type="predicted"/>
<comment type="caution">
    <text evidence="2">The sequence shown here is derived from an EMBL/GenBank/DDBJ whole genome shotgun (WGS) entry which is preliminary data.</text>
</comment>
<reference evidence="3" key="1">
    <citation type="submission" date="2017-09" db="EMBL/GenBank/DDBJ databases">
        <title>Depth-based differentiation of microbial function through sediment-hosted aquifers and enrichment of novel symbionts in the deep terrestrial subsurface.</title>
        <authorList>
            <person name="Probst A.J."/>
            <person name="Ladd B."/>
            <person name="Jarett J.K."/>
            <person name="Geller-Mcgrath D.E."/>
            <person name="Sieber C.M.K."/>
            <person name="Emerson J.B."/>
            <person name="Anantharaman K."/>
            <person name="Thomas B.C."/>
            <person name="Malmstrom R."/>
            <person name="Stieglmeier M."/>
            <person name="Klingl A."/>
            <person name="Woyke T."/>
            <person name="Ryan C.M."/>
            <person name="Banfield J.F."/>
        </authorList>
    </citation>
    <scope>NUCLEOTIDE SEQUENCE [LARGE SCALE GENOMIC DNA]</scope>
</reference>
<accession>A0A2M6WWV3</accession>
<dbReference type="Gene3D" id="3.30.420.40">
    <property type="match status" value="1"/>
</dbReference>